<dbReference type="EMBL" id="CP000812">
    <property type="protein sequence ID" value="ABV32914.1"/>
    <property type="molecule type" value="Genomic_DNA"/>
</dbReference>
<evidence type="ECO:0000256" key="4">
    <source>
        <dbReference type="ARBA" id="ARBA00022837"/>
    </source>
</evidence>
<feature type="domain" description="Archease" evidence="5">
    <location>
        <begin position="2"/>
        <end position="124"/>
    </location>
</feature>
<dbReference type="KEGG" id="tle:Tlet_0346"/>
<dbReference type="HOGENOM" id="CLU_163359_0_0_0"/>
<organism evidence="6 7">
    <name type="scientific">Pseudothermotoga lettingae (strain ATCC BAA-301 / DSM 14385 / NBRC 107922 / TMO)</name>
    <name type="common">Thermotoga lettingae</name>
    <dbReference type="NCBI Taxonomy" id="416591"/>
    <lineage>
        <taxon>Bacteria</taxon>
        <taxon>Thermotogati</taxon>
        <taxon>Thermotogota</taxon>
        <taxon>Thermotogae</taxon>
        <taxon>Thermotogales</taxon>
        <taxon>Thermotogaceae</taxon>
        <taxon>Pseudothermotoga</taxon>
    </lineage>
</organism>
<dbReference type="GO" id="GO:0008033">
    <property type="term" value="P:tRNA processing"/>
    <property type="evidence" value="ECO:0007669"/>
    <property type="project" value="UniProtKB-KW"/>
</dbReference>
<dbReference type="Pfam" id="PF01951">
    <property type="entry name" value="Archease"/>
    <property type="match status" value="1"/>
</dbReference>
<dbReference type="AlphaFoldDB" id="A8F430"/>
<evidence type="ECO:0000256" key="1">
    <source>
        <dbReference type="ARBA" id="ARBA00007963"/>
    </source>
</evidence>
<dbReference type="GO" id="GO:0046872">
    <property type="term" value="F:metal ion binding"/>
    <property type="evidence" value="ECO:0007669"/>
    <property type="project" value="UniProtKB-KW"/>
</dbReference>
<dbReference type="Proteomes" id="UP000002016">
    <property type="component" value="Chromosome"/>
</dbReference>
<name>A8F430_PSELT</name>
<protein>
    <recommendedName>
        <fullName evidence="5">Archease domain-containing protein</fullName>
    </recommendedName>
</protein>
<evidence type="ECO:0000313" key="6">
    <source>
        <dbReference type="EMBL" id="ABV32914.1"/>
    </source>
</evidence>
<dbReference type="InterPro" id="IPR023572">
    <property type="entry name" value="Archease_dom"/>
</dbReference>
<keyword evidence="7" id="KW-1185">Reference proteome</keyword>
<evidence type="ECO:0000256" key="3">
    <source>
        <dbReference type="ARBA" id="ARBA00022723"/>
    </source>
</evidence>
<evidence type="ECO:0000259" key="5">
    <source>
        <dbReference type="Pfam" id="PF01951"/>
    </source>
</evidence>
<proteinExistence type="inferred from homology"/>
<dbReference type="eggNOG" id="COG1371">
    <property type="taxonomic scope" value="Bacteria"/>
</dbReference>
<gene>
    <name evidence="6" type="ordered locus">Tlet_0346</name>
</gene>
<keyword evidence="3" id="KW-0479">Metal-binding</keyword>
<dbReference type="RefSeq" id="WP_012002395.1">
    <property type="nucleotide sequence ID" value="NC_009828.1"/>
</dbReference>
<reference evidence="6 7" key="2">
    <citation type="journal article" date="2009" name="Proc. Natl. Acad. Sci. U.S.A.">
        <title>On the chimeric nature, thermophilic origin, and phylogenetic placement of the Thermotogales.</title>
        <authorList>
            <person name="Zhaxybayeva O."/>
            <person name="Swithers K.S."/>
            <person name="Lapierre P."/>
            <person name="Fournier G.P."/>
            <person name="Bickhart D.M."/>
            <person name="DeBoy R.T."/>
            <person name="Nelson K.E."/>
            <person name="Nesbo C.L."/>
            <person name="Doolittle W.F."/>
            <person name="Gogarten J.P."/>
            <person name="Noll K.M."/>
        </authorList>
    </citation>
    <scope>NUCLEOTIDE SEQUENCE [LARGE SCALE GENOMIC DNA]</scope>
    <source>
        <strain evidence="7">ATCC BAA-301 / DSM 14385 / NBRC 107922 / TMO</strain>
    </source>
</reference>
<dbReference type="InterPro" id="IPR036820">
    <property type="entry name" value="Archease_dom_sf"/>
</dbReference>
<accession>A8F430</accession>
<comment type="similarity">
    <text evidence="1">Belongs to the archease family.</text>
</comment>
<reference evidence="6 7" key="1">
    <citation type="submission" date="2007-08" db="EMBL/GenBank/DDBJ databases">
        <title>Complete sequence of Thermotoga lettingae TMO.</title>
        <authorList>
            <consortium name="US DOE Joint Genome Institute"/>
            <person name="Copeland A."/>
            <person name="Lucas S."/>
            <person name="Lapidus A."/>
            <person name="Barry K."/>
            <person name="Glavina del Rio T."/>
            <person name="Dalin E."/>
            <person name="Tice H."/>
            <person name="Pitluck S."/>
            <person name="Foster B."/>
            <person name="Bruce D."/>
            <person name="Schmutz J."/>
            <person name="Larimer F."/>
            <person name="Land M."/>
            <person name="Hauser L."/>
            <person name="Kyrpides N."/>
            <person name="Mikhailova N."/>
            <person name="Nelson K."/>
            <person name="Gogarten J.P."/>
            <person name="Noll K."/>
            <person name="Richardson P."/>
        </authorList>
    </citation>
    <scope>NUCLEOTIDE SEQUENCE [LARGE SCALE GENOMIC DNA]</scope>
    <source>
        <strain evidence="7">ATCC BAA-301 / DSM 14385 / NBRC 107922 / TMO</strain>
    </source>
</reference>
<dbReference type="OrthoDB" id="46995at2"/>
<evidence type="ECO:0000256" key="2">
    <source>
        <dbReference type="ARBA" id="ARBA00022694"/>
    </source>
</evidence>
<dbReference type="Gene3D" id="3.55.10.10">
    <property type="entry name" value="Archease domain"/>
    <property type="match status" value="1"/>
</dbReference>
<keyword evidence="2" id="KW-0819">tRNA processing</keyword>
<sequence length="124" mass="14721">MYRELNHPSDICYELACDDLQEIFSDLIKIFKSCYSPELKNNFIKKEYPVQDPEDMVFDVVNDWIYTISAKKFFPDECKISEKLICKFRKIENLYGTELKALTYHGLQLRHQKGKIVLKVVFDV</sequence>
<evidence type="ECO:0000313" key="7">
    <source>
        <dbReference type="Proteomes" id="UP000002016"/>
    </source>
</evidence>
<dbReference type="SUPFAM" id="SSF69819">
    <property type="entry name" value="MTH1598-like"/>
    <property type="match status" value="1"/>
</dbReference>
<dbReference type="STRING" id="416591.Tlet_0346"/>
<keyword evidence="4" id="KW-0106">Calcium</keyword>